<evidence type="ECO:0000313" key="3">
    <source>
        <dbReference type="Proteomes" id="UP001154078"/>
    </source>
</evidence>
<gene>
    <name evidence="2" type="ORF">MELIAE_LOCUS2595</name>
</gene>
<reference evidence="2" key="1">
    <citation type="submission" date="2021-12" db="EMBL/GenBank/DDBJ databases">
        <authorList>
            <person name="King R."/>
        </authorList>
    </citation>
    <scope>NUCLEOTIDE SEQUENCE</scope>
</reference>
<dbReference type="InterPro" id="IPR050158">
    <property type="entry name" value="Ubiquitin_ubiquitin-like"/>
</dbReference>
<dbReference type="AlphaFoldDB" id="A0A9P0AX67"/>
<dbReference type="InterPro" id="IPR019956">
    <property type="entry name" value="Ubiquitin_dom"/>
</dbReference>
<evidence type="ECO:0000313" key="2">
    <source>
        <dbReference type="EMBL" id="CAH0549462.1"/>
    </source>
</evidence>
<dbReference type="SMART" id="SM00213">
    <property type="entry name" value="UBQ"/>
    <property type="match status" value="1"/>
</dbReference>
<protein>
    <recommendedName>
        <fullName evidence="1">Ubiquitin-like domain-containing protein</fullName>
    </recommendedName>
</protein>
<dbReference type="InterPro" id="IPR000626">
    <property type="entry name" value="Ubiquitin-like_dom"/>
</dbReference>
<proteinExistence type="predicted"/>
<sequence>MFYHPNLISNQVSYTFGLKIEIVQLPQQQSIPIAKGSTIDKFIGFFPTADTDFGIQIDNTGNDRRISFNLKGTKDFGSFVVGAGRKALLKTVTDNGRHFHFTSQSGEKGKEVVAANAARSNITYEESSEICSRLVFDVAIEESKFTVTVITTTSKEIEFKVSSNDTFETLMLLIEAKEGIPQDQQRFIFKGKHCEGGRTMKDYNIQAGSTIHMVLRLRGGAVCFNSVRGANDGTQSVMADASSAIEVSVNQISASTSHEDGDIERGAICFGQKTTQTFTKCRNFNKSDVDNVKPFTLELFFNPNMYSLDP</sequence>
<dbReference type="EMBL" id="OV121142">
    <property type="protein sequence ID" value="CAH0549462.1"/>
    <property type="molecule type" value="Genomic_DNA"/>
</dbReference>
<organism evidence="2 3">
    <name type="scientific">Brassicogethes aeneus</name>
    <name type="common">Rape pollen beetle</name>
    <name type="synonym">Meligethes aeneus</name>
    <dbReference type="NCBI Taxonomy" id="1431903"/>
    <lineage>
        <taxon>Eukaryota</taxon>
        <taxon>Metazoa</taxon>
        <taxon>Ecdysozoa</taxon>
        <taxon>Arthropoda</taxon>
        <taxon>Hexapoda</taxon>
        <taxon>Insecta</taxon>
        <taxon>Pterygota</taxon>
        <taxon>Neoptera</taxon>
        <taxon>Endopterygota</taxon>
        <taxon>Coleoptera</taxon>
        <taxon>Polyphaga</taxon>
        <taxon>Cucujiformia</taxon>
        <taxon>Nitidulidae</taxon>
        <taxon>Meligethinae</taxon>
        <taxon>Brassicogethes</taxon>
    </lineage>
</organism>
<dbReference type="SUPFAM" id="SSF54236">
    <property type="entry name" value="Ubiquitin-like"/>
    <property type="match status" value="1"/>
</dbReference>
<dbReference type="Proteomes" id="UP001154078">
    <property type="component" value="Chromosome 11"/>
</dbReference>
<dbReference type="Pfam" id="PF00240">
    <property type="entry name" value="ubiquitin"/>
    <property type="match status" value="1"/>
</dbReference>
<dbReference type="PRINTS" id="PR00348">
    <property type="entry name" value="UBIQUITIN"/>
</dbReference>
<dbReference type="InterPro" id="IPR029071">
    <property type="entry name" value="Ubiquitin-like_domsf"/>
</dbReference>
<feature type="domain" description="Ubiquitin-like" evidence="1">
    <location>
        <begin position="145"/>
        <end position="220"/>
    </location>
</feature>
<dbReference type="PANTHER" id="PTHR10666">
    <property type="entry name" value="UBIQUITIN"/>
    <property type="match status" value="1"/>
</dbReference>
<accession>A0A9P0AX67</accession>
<keyword evidence="3" id="KW-1185">Reference proteome</keyword>
<dbReference type="Gene3D" id="3.10.20.90">
    <property type="entry name" value="Phosphatidylinositol 3-kinase Catalytic Subunit, Chain A, domain 1"/>
    <property type="match status" value="1"/>
</dbReference>
<evidence type="ECO:0000259" key="1">
    <source>
        <dbReference type="PROSITE" id="PS50053"/>
    </source>
</evidence>
<dbReference type="OrthoDB" id="428577at2759"/>
<name>A0A9P0AX67_BRAAE</name>
<dbReference type="PROSITE" id="PS50053">
    <property type="entry name" value="UBIQUITIN_2"/>
    <property type="match status" value="1"/>
</dbReference>